<dbReference type="SMART" id="SM00744">
    <property type="entry name" value="RINGv"/>
    <property type="match status" value="1"/>
</dbReference>
<dbReference type="PANTHER" id="PTHR15710:SF74">
    <property type="entry name" value="RING-TYPE E3 UBIQUITIN TRANSFERASE-RELATED"/>
    <property type="match status" value="1"/>
</dbReference>
<dbReference type="PROSITE" id="PS50089">
    <property type="entry name" value="ZF_RING_2"/>
    <property type="match status" value="1"/>
</dbReference>
<dbReference type="EMBL" id="RSCD01000019">
    <property type="protein sequence ID" value="RSH85596.1"/>
    <property type="molecule type" value="Genomic_DNA"/>
</dbReference>
<keyword evidence="1" id="KW-0479">Metal-binding</keyword>
<feature type="compositionally biased region" description="Pro residues" evidence="5">
    <location>
        <begin position="418"/>
        <end position="427"/>
    </location>
</feature>
<dbReference type="PANTHER" id="PTHR15710">
    <property type="entry name" value="E3 UBIQUITIN-PROTEIN LIGASE PRAJA"/>
    <property type="match status" value="1"/>
</dbReference>
<feature type="compositionally biased region" description="Pro residues" evidence="5">
    <location>
        <begin position="498"/>
        <end position="511"/>
    </location>
</feature>
<keyword evidence="2 4" id="KW-0863">Zinc-finger</keyword>
<evidence type="ECO:0000256" key="3">
    <source>
        <dbReference type="ARBA" id="ARBA00022833"/>
    </source>
</evidence>
<gene>
    <name evidence="7" type="ORF">EHS25_003735</name>
</gene>
<keyword evidence="3" id="KW-0862">Zinc</keyword>
<feature type="compositionally biased region" description="Pro residues" evidence="5">
    <location>
        <begin position="114"/>
        <end position="129"/>
    </location>
</feature>
<evidence type="ECO:0000256" key="2">
    <source>
        <dbReference type="ARBA" id="ARBA00022771"/>
    </source>
</evidence>
<dbReference type="InterPro" id="IPR013083">
    <property type="entry name" value="Znf_RING/FYVE/PHD"/>
</dbReference>
<feature type="compositionally biased region" description="Low complexity" evidence="5">
    <location>
        <begin position="365"/>
        <end position="385"/>
    </location>
</feature>
<accession>A0A427Y384</accession>
<keyword evidence="8" id="KW-1185">Reference proteome</keyword>
<evidence type="ECO:0000256" key="4">
    <source>
        <dbReference type="PROSITE-ProRule" id="PRU00175"/>
    </source>
</evidence>
<feature type="domain" description="RING-type" evidence="6">
    <location>
        <begin position="243"/>
        <end position="290"/>
    </location>
</feature>
<dbReference type="SUPFAM" id="SSF57850">
    <property type="entry name" value="RING/U-box"/>
    <property type="match status" value="1"/>
</dbReference>
<evidence type="ECO:0000256" key="5">
    <source>
        <dbReference type="SAM" id="MobiDB-lite"/>
    </source>
</evidence>
<feature type="region of interest" description="Disordered" evidence="5">
    <location>
        <begin position="547"/>
        <end position="568"/>
    </location>
</feature>
<evidence type="ECO:0000256" key="1">
    <source>
        <dbReference type="ARBA" id="ARBA00022723"/>
    </source>
</evidence>
<evidence type="ECO:0000259" key="6">
    <source>
        <dbReference type="PROSITE" id="PS50089"/>
    </source>
</evidence>
<reference evidence="7 8" key="1">
    <citation type="submission" date="2018-11" db="EMBL/GenBank/DDBJ databases">
        <title>Genome sequence of Saitozyma podzolica DSM 27192.</title>
        <authorList>
            <person name="Aliyu H."/>
            <person name="Gorte O."/>
            <person name="Ochsenreither K."/>
        </authorList>
    </citation>
    <scope>NUCLEOTIDE SEQUENCE [LARGE SCALE GENOMIC DNA]</scope>
    <source>
        <strain evidence="7 8">DSM 27192</strain>
    </source>
</reference>
<feature type="region of interest" description="Disordered" evidence="5">
    <location>
        <begin position="298"/>
        <end position="527"/>
    </location>
</feature>
<organism evidence="7 8">
    <name type="scientific">Saitozyma podzolica</name>
    <dbReference type="NCBI Taxonomy" id="1890683"/>
    <lineage>
        <taxon>Eukaryota</taxon>
        <taxon>Fungi</taxon>
        <taxon>Dikarya</taxon>
        <taxon>Basidiomycota</taxon>
        <taxon>Agaricomycotina</taxon>
        <taxon>Tremellomycetes</taxon>
        <taxon>Tremellales</taxon>
        <taxon>Trimorphomycetaceae</taxon>
        <taxon>Saitozyma</taxon>
    </lineage>
</organism>
<comment type="caution">
    <text evidence="7">The sequence shown here is derived from an EMBL/GenBank/DDBJ whole genome shotgun (WGS) entry which is preliminary data.</text>
</comment>
<feature type="compositionally biased region" description="Polar residues" evidence="5">
    <location>
        <begin position="298"/>
        <end position="308"/>
    </location>
</feature>
<dbReference type="OrthoDB" id="8062037at2759"/>
<feature type="region of interest" description="Disordered" evidence="5">
    <location>
        <begin position="1"/>
        <end position="131"/>
    </location>
</feature>
<dbReference type="Proteomes" id="UP000279259">
    <property type="component" value="Unassembled WGS sequence"/>
</dbReference>
<dbReference type="GO" id="GO:0008270">
    <property type="term" value="F:zinc ion binding"/>
    <property type="evidence" value="ECO:0007669"/>
    <property type="project" value="UniProtKB-KW"/>
</dbReference>
<sequence>MSSPPPPAMPPAGSGSTHDANPTPAADNPEQGGSRRVPRQTMTFFVPFPPGHPDGPPAPGAAAPGAARPSGERRGMVWTFEIHDGPSDEQQQPPQPTQSGGDATPTHPAGDGPAPNPAAAPDQPRPGPPLFFVVGPDGAVRPTFPGIGPFGPLPTANFGADPGASNFNLPNSGGPAPFFLPPTLPFVFPFNIPVEPQPDPAKAAELLRSLTTVDKGMLKRINRIFAAEDDEEAMEDDAKGWKCSICLEGQDNLEGEAADSGVKALPCNHLFHAACLEPWFMTRHTCPTCRLDLDPLQTLKSPEPQQANVRPAATGSGRTTPHPYRRDRPNRTQTPSETPVAQPEIPQPPRFTFTFNFPAPPPVTSPTTASSQDQQQHHLPQSQSDANPPLAAPMPIHLNVPLPAENIFGGPTRSSPAPLSPPQPSSPALPHTLTSASNGTGTGTTAQPDGAEGNRARPERRPHITIVHGEPPGSPPVHQLNGPNDRVPLLPQPHFHMFPPPPRPGSTPGPLPSQSAPARTPSPFVPRSLESWASDREKALGLRCDAPECSLAPSPETDGDLPSRPTGEGKDMLSIFAPDQSPFSHKPLAGEFTHLACAHRWHRDCLESEERSAGRWNIGEDGRVWVRCGLCRKDGWVVSGEVAEEELVEGLVAEA</sequence>
<dbReference type="Pfam" id="PF13639">
    <property type="entry name" value="zf-RING_2"/>
    <property type="match status" value="1"/>
</dbReference>
<name>A0A427Y384_9TREE</name>
<feature type="compositionally biased region" description="Basic and acidic residues" evidence="5">
    <location>
        <begin position="452"/>
        <end position="462"/>
    </location>
</feature>
<proteinExistence type="predicted"/>
<dbReference type="SMART" id="SM00184">
    <property type="entry name" value="RING"/>
    <property type="match status" value="1"/>
</dbReference>
<dbReference type="InterPro" id="IPR011016">
    <property type="entry name" value="Znf_RING-CH"/>
</dbReference>
<dbReference type="STRING" id="1890683.A0A427Y384"/>
<evidence type="ECO:0000313" key="8">
    <source>
        <dbReference type="Proteomes" id="UP000279259"/>
    </source>
</evidence>
<dbReference type="AlphaFoldDB" id="A0A427Y384"/>
<dbReference type="CDD" id="cd16454">
    <property type="entry name" value="RING-H2_PA-TM-RING"/>
    <property type="match status" value="1"/>
</dbReference>
<feature type="compositionally biased region" description="Low complexity" evidence="5">
    <location>
        <begin position="60"/>
        <end position="69"/>
    </location>
</feature>
<feature type="compositionally biased region" description="Basic and acidic residues" evidence="5">
    <location>
        <begin position="70"/>
        <end position="86"/>
    </location>
</feature>
<feature type="compositionally biased region" description="Low complexity" evidence="5">
    <location>
        <begin position="488"/>
        <end position="497"/>
    </location>
</feature>
<evidence type="ECO:0000313" key="7">
    <source>
        <dbReference type="EMBL" id="RSH85596.1"/>
    </source>
</evidence>
<dbReference type="InterPro" id="IPR001841">
    <property type="entry name" value="Znf_RING"/>
</dbReference>
<protein>
    <recommendedName>
        <fullName evidence="6">RING-type domain-containing protein</fullName>
    </recommendedName>
</protein>
<dbReference type="Gene3D" id="3.30.40.10">
    <property type="entry name" value="Zinc/RING finger domain, C3HC4 (zinc finger)"/>
    <property type="match status" value="1"/>
</dbReference>
<feature type="compositionally biased region" description="Pro residues" evidence="5">
    <location>
        <begin position="47"/>
        <end position="59"/>
    </location>
</feature>
<feature type="compositionally biased region" description="Pro residues" evidence="5">
    <location>
        <begin position="1"/>
        <end position="10"/>
    </location>
</feature>